<comment type="catalytic activity">
    <reaction evidence="8 9">
        <text>L-2,4-diaminobutanoate + acetyl-CoA = (2S)-4-acetamido-2-aminobutanoate + CoA + H(+)</text>
        <dbReference type="Rhea" id="RHEA:16901"/>
        <dbReference type="ChEBI" id="CHEBI:15378"/>
        <dbReference type="ChEBI" id="CHEBI:57287"/>
        <dbReference type="ChEBI" id="CHEBI:57288"/>
        <dbReference type="ChEBI" id="CHEBI:58761"/>
        <dbReference type="ChEBI" id="CHEBI:58929"/>
        <dbReference type="EC" id="2.3.1.178"/>
    </reaction>
</comment>
<evidence type="ECO:0000313" key="12">
    <source>
        <dbReference type="EMBL" id="QIS12597.1"/>
    </source>
</evidence>
<dbReference type="KEGG" id="nah:F5544_23695"/>
<comment type="pathway">
    <text evidence="2 9">Amine and polyamine biosynthesis; ectoine biosynthesis; L-ectoine from L-aspartate 4-semialdehyde: step 2/3.</text>
</comment>
<dbReference type="UniPathway" id="UPA00067">
    <property type="reaction ID" value="UER00122"/>
</dbReference>
<evidence type="ECO:0000256" key="4">
    <source>
        <dbReference type="ARBA" id="ARBA00012355"/>
    </source>
</evidence>
<dbReference type="Proteomes" id="UP000503540">
    <property type="component" value="Chromosome"/>
</dbReference>
<evidence type="ECO:0000256" key="8">
    <source>
        <dbReference type="ARBA" id="ARBA00048924"/>
    </source>
</evidence>
<evidence type="ECO:0000259" key="11">
    <source>
        <dbReference type="PROSITE" id="PS51186"/>
    </source>
</evidence>
<evidence type="ECO:0000256" key="1">
    <source>
        <dbReference type="ARBA" id="ARBA00003741"/>
    </source>
</evidence>
<dbReference type="NCBIfam" id="TIGR02406">
    <property type="entry name" value="ectoine_EctA"/>
    <property type="match status" value="1"/>
</dbReference>
<dbReference type="Pfam" id="PF00583">
    <property type="entry name" value="Acetyltransf_1"/>
    <property type="match status" value="1"/>
</dbReference>
<dbReference type="PANTHER" id="PTHR43072">
    <property type="entry name" value="N-ACETYLTRANSFERASE"/>
    <property type="match status" value="1"/>
</dbReference>
<evidence type="ECO:0000256" key="9">
    <source>
        <dbReference type="RuleBase" id="RU365045"/>
    </source>
</evidence>
<feature type="domain" description="N-acetyltransferase" evidence="11">
    <location>
        <begin position="67"/>
        <end position="218"/>
    </location>
</feature>
<keyword evidence="7 9" id="KW-0012">Acyltransferase</keyword>
<dbReference type="EC" id="2.3.1.178" evidence="4 9"/>
<dbReference type="InterPro" id="IPR000182">
    <property type="entry name" value="GNAT_dom"/>
</dbReference>
<dbReference type="EMBL" id="CP046172">
    <property type="protein sequence ID" value="QIS12597.1"/>
    <property type="molecule type" value="Genomic_DNA"/>
</dbReference>
<gene>
    <name evidence="9 12" type="primary">ectA</name>
    <name evidence="12" type="ORF">F5544_23695</name>
</gene>
<organism evidence="12 13">
    <name type="scientific">Nocardia arthritidis</name>
    <dbReference type="NCBI Taxonomy" id="228602"/>
    <lineage>
        <taxon>Bacteria</taxon>
        <taxon>Bacillati</taxon>
        <taxon>Actinomycetota</taxon>
        <taxon>Actinomycetes</taxon>
        <taxon>Mycobacteriales</taxon>
        <taxon>Nocardiaceae</taxon>
        <taxon>Nocardia</taxon>
    </lineage>
</organism>
<dbReference type="GO" id="GO:0019491">
    <property type="term" value="P:ectoine biosynthetic process"/>
    <property type="evidence" value="ECO:0007669"/>
    <property type="project" value="UniProtKB-UniPathway"/>
</dbReference>
<evidence type="ECO:0000256" key="3">
    <source>
        <dbReference type="ARBA" id="ARBA00010712"/>
    </source>
</evidence>
<evidence type="ECO:0000256" key="10">
    <source>
        <dbReference type="SAM" id="MobiDB-lite"/>
    </source>
</evidence>
<evidence type="ECO:0000313" key="13">
    <source>
        <dbReference type="Proteomes" id="UP000503540"/>
    </source>
</evidence>
<evidence type="ECO:0000256" key="5">
    <source>
        <dbReference type="ARBA" id="ARBA00017935"/>
    </source>
</evidence>
<reference evidence="12 13" key="1">
    <citation type="journal article" date="2019" name="ACS Chem. Biol.">
        <title>Identification and Mobilization of a Cryptic Antibiotic Biosynthesis Gene Locus from a Human-Pathogenic Nocardia Isolate.</title>
        <authorList>
            <person name="Herisse M."/>
            <person name="Ishida K."/>
            <person name="Porter J.L."/>
            <person name="Howden B."/>
            <person name="Hertweck C."/>
            <person name="Stinear T.P."/>
            <person name="Pidot S.J."/>
        </authorList>
    </citation>
    <scope>NUCLEOTIDE SEQUENCE [LARGE SCALE GENOMIC DNA]</scope>
    <source>
        <strain evidence="12 13">AUSMDU00012717</strain>
    </source>
</reference>
<feature type="region of interest" description="Disordered" evidence="10">
    <location>
        <begin position="44"/>
        <end position="67"/>
    </location>
</feature>
<dbReference type="GO" id="GO:0033816">
    <property type="term" value="F:diaminobutyrate acetyltransferase activity"/>
    <property type="evidence" value="ECO:0007669"/>
    <property type="project" value="UniProtKB-EC"/>
</dbReference>
<name>A0A6G9YHR2_9NOCA</name>
<comment type="function">
    <text evidence="1 9">Catalyzes the acetylation of L-2,4-diaminobutyrate (DABA) to gamma-N-acetyl-alpha,gamma-diaminobutyric acid (ADABA) with acetyl coenzyme A.</text>
</comment>
<dbReference type="PANTHER" id="PTHR43072:SF60">
    <property type="entry name" value="L-2,4-DIAMINOBUTYRIC ACID ACETYLTRANSFERASE"/>
    <property type="match status" value="1"/>
</dbReference>
<accession>A0A6G9YHR2</accession>
<protein>
    <recommendedName>
        <fullName evidence="5 9">L-2,4-diaminobutyric acid acetyltransferase</fullName>
        <shortName evidence="9">DABA acetyltransferase</shortName>
        <ecNumber evidence="4 9">2.3.1.178</ecNumber>
    </recommendedName>
</protein>
<keyword evidence="6 9" id="KW-0808">Transferase</keyword>
<dbReference type="InterPro" id="IPR012772">
    <property type="entry name" value="Ectoine_EctA"/>
</dbReference>
<dbReference type="CDD" id="cd04301">
    <property type="entry name" value="NAT_SF"/>
    <property type="match status" value="1"/>
</dbReference>
<dbReference type="Gene3D" id="3.40.630.30">
    <property type="match status" value="1"/>
</dbReference>
<dbReference type="SUPFAM" id="SSF55729">
    <property type="entry name" value="Acyl-CoA N-acyltransferases (Nat)"/>
    <property type="match status" value="1"/>
</dbReference>
<dbReference type="AlphaFoldDB" id="A0A6G9YHR2"/>
<evidence type="ECO:0000256" key="2">
    <source>
        <dbReference type="ARBA" id="ARBA00004978"/>
    </source>
</evidence>
<keyword evidence="13" id="KW-1185">Reference proteome</keyword>
<proteinExistence type="inferred from homology"/>
<dbReference type="PROSITE" id="PS51186">
    <property type="entry name" value="GNAT"/>
    <property type="match status" value="1"/>
</dbReference>
<comment type="similarity">
    <text evidence="3 9">Belongs to the acetyltransferase family. EctA subfamily.</text>
</comment>
<feature type="compositionally biased region" description="Polar residues" evidence="10">
    <location>
        <begin position="56"/>
        <end position="66"/>
    </location>
</feature>
<sequence length="233" mass="25969">MVQTFRVREHMISQLVTRMSHDCNVLAPMISKFVGKPGFVMHNESSTQTQQSSRSAPISTTAPSHSIDTRPVVRHPVAADGAAMWRIARDSRVLDLNSSYAYVLWCRDFRTTSVVAEMAGEVVGFVSGYLRPAARDTLFVWQVAVEHRCRGRGAGAAMLDHLVGSLVRQGVSKLETTISPDNRASIAMFTSLARRHGAQLTQRPLFEAADFPDRHAAEELYRIAPLNRQEIHR</sequence>
<evidence type="ECO:0000256" key="6">
    <source>
        <dbReference type="ARBA" id="ARBA00022679"/>
    </source>
</evidence>
<evidence type="ECO:0000256" key="7">
    <source>
        <dbReference type="ARBA" id="ARBA00023315"/>
    </source>
</evidence>
<feature type="compositionally biased region" description="Low complexity" evidence="10">
    <location>
        <begin position="45"/>
        <end position="55"/>
    </location>
</feature>
<dbReference type="InterPro" id="IPR016181">
    <property type="entry name" value="Acyl_CoA_acyltransferase"/>
</dbReference>